<feature type="chain" id="PRO_5007814790" evidence="2">
    <location>
        <begin position="28"/>
        <end position="136"/>
    </location>
</feature>
<gene>
    <name evidence="3" type="ORF">AYM40_28375</name>
</gene>
<keyword evidence="4" id="KW-1185">Reference proteome</keyword>
<feature type="compositionally biased region" description="Polar residues" evidence="1">
    <location>
        <begin position="52"/>
        <end position="62"/>
    </location>
</feature>
<sequence>MKTQGVRAAYMGSMKTRIMTAVGLALAVGGMSMAPAFGESNGNGNDNHEGQQQHGASNNYQHNQKHPQQHGTDNGARQNEGHQSDHGNRQAYQHPDNDHRRGDYYGNQDYVYAPPPVVYAPESAPGISLFIPLQFR</sequence>
<proteinExistence type="predicted"/>
<evidence type="ECO:0000256" key="2">
    <source>
        <dbReference type="SAM" id="SignalP"/>
    </source>
</evidence>
<feature type="signal peptide" evidence="2">
    <location>
        <begin position="1"/>
        <end position="27"/>
    </location>
</feature>
<feature type="compositionally biased region" description="Basic and acidic residues" evidence="1">
    <location>
        <begin position="79"/>
        <end position="88"/>
    </location>
</feature>
<dbReference type="EMBL" id="CP014579">
    <property type="protein sequence ID" value="ANB76182.1"/>
    <property type="molecule type" value="Genomic_DNA"/>
</dbReference>
<name>A0A160FTB0_9BURK</name>
<dbReference type="RefSeq" id="WP_063499428.1">
    <property type="nucleotide sequence ID" value="NZ_CP014579.1"/>
</dbReference>
<protein>
    <submittedName>
        <fullName evidence="3">Uncharacterized protein</fullName>
    </submittedName>
</protein>
<reference evidence="3 4" key="1">
    <citation type="journal article" date="2016" name="Gene">
        <title>PacBio SMRT assembly of a complex multi-replicon genome reveals chlorocatechol degradative operon in a region of genome plasticity.</title>
        <authorList>
            <person name="Ricker N."/>
            <person name="Shen S.Y."/>
            <person name="Goordial J."/>
            <person name="Jin S."/>
            <person name="Fulthorpe R.R."/>
        </authorList>
    </citation>
    <scope>NUCLEOTIDE SEQUENCE [LARGE SCALE GENOMIC DNA]</scope>
    <source>
        <strain evidence="3 4">OLGA172</strain>
    </source>
</reference>
<keyword evidence="2" id="KW-0732">Signal</keyword>
<feature type="region of interest" description="Disordered" evidence="1">
    <location>
        <begin position="33"/>
        <end position="108"/>
    </location>
</feature>
<dbReference type="AlphaFoldDB" id="A0A160FTB0"/>
<accession>A0A160FTB0</accession>
<evidence type="ECO:0000313" key="4">
    <source>
        <dbReference type="Proteomes" id="UP000076852"/>
    </source>
</evidence>
<evidence type="ECO:0000313" key="3">
    <source>
        <dbReference type="EMBL" id="ANB76182.1"/>
    </source>
</evidence>
<dbReference type="OrthoDB" id="9103335at2"/>
<evidence type="ECO:0000256" key="1">
    <source>
        <dbReference type="SAM" id="MobiDB-lite"/>
    </source>
</evidence>
<dbReference type="Proteomes" id="UP000076852">
    <property type="component" value="Chromosome 2"/>
</dbReference>
<organism evidence="3 4">
    <name type="scientific">Paraburkholderia phytofirmans OLGA172</name>
    <dbReference type="NCBI Taxonomy" id="1417228"/>
    <lineage>
        <taxon>Bacteria</taxon>
        <taxon>Pseudomonadati</taxon>
        <taxon>Pseudomonadota</taxon>
        <taxon>Betaproteobacteria</taxon>
        <taxon>Burkholderiales</taxon>
        <taxon>Burkholderiaceae</taxon>
        <taxon>Paraburkholderia</taxon>
    </lineage>
</organism>
<dbReference type="KEGG" id="buz:AYM40_28375"/>